<evidence type="ECO:0000313" key="1">
    <source>
        <dbReference type="EMBL" id="OMO78660.1"/>
    </source>
</evidence>
<gene>
    <name evidence="1" type="ORF">CCACVL1_14211</name>
</gene>
<reference evidence="1 2" key="1">
    <citation type="submission" date="2013-09" db="EMBL/GenBank/DDBJ databases">
        <title>Corchorus capsularis genome sequencing.</title>
        <authorList>
            <person name="Alam M."/>
            <person name="Haque M.S."/>
            <person name="Islam M.S."/>
            <person name="Emdad E.M."/>
            <person name="Islam M.M."/>
            <person name="Ahmed B."/>
            <person name="Halim A."/>
            <person name="Hossen Q.M.M."/>
            <person name="Hossain M.Z."/>
            <person name="Ahmed R."/>
            <person name="Khan M.M."/>
            <person name="Islam R."/>
            <person name="Rashid M.M."/>
            <person name="Khan S.A."/>
            <person name="Rahman M.S."/>
            <person name="Alam M."/>
        </authorList>
    </citation>
    <scope>NUCLEOTIDE SEQUENCE [LARGE SCALE GENOMIC DNA]</scope>
    <source>
        <strain evidence="2">cv. CVL-1</strain>
        <tissue evidence="1">Whole seedling</tissue>
    </source>
</reference>
<dbReference type="Proteomes" id="UP000188268">
    <property type="component" value="Unassembled WGS sequence"/>
</dbReference>
<organism evidence="1 2">
    <name type="scientific">Corchorus capsularis</name>
    <name type="common">Jute</name>
    <dbReference type="NCBI Taxonomy" id="210143"/>
    <lineage>
        <taxon>Eukaryota</taxon>
        <taxon>Viridiplantae</taxon>
        <taxon>Streptophyta</taxon>
        <taxon>Embryophyta</taxon>
        <taxon>Tracheophyta</taxon>
        <taxon>Spermatophyta</taxon>
        <taxon>Magnoliopsida</taxon>
        <taxon>eudicotyledons</taxon>
        <taxon>Gunneridae</taxon>
        <taxon>Pentapetalae</taxon>
        <taxon>rosids</taxon>
        <taxon>malvids</taxon>
        <taxon>Malvales</taxon>
        <taxon>Malvaceae</taxon>
        <taxon>Grewioideae</taxon>
        <taxon>Apeibeae</taxon>
        <taxon>Corchorus</taxon>
    </lineage>
</organism>
<evidence type="ECO:0000313" key="2">
    <source>
        <dbReference type="Proteomes" id="UP000188268"/>
    </source>
</evidence>
<dbReference type="AlphaFoldDB" id="A0A1R3I7W8"/>
<proteinExistence type="predicted"/>
<comment type="caution">
    <text evidence="1">The sequence shown here is derived from an EMBL/GenBank/DDBJ whole genome shotgun (WGS) entry which is preliminary data.</text>
</comment>
<protein>
    <submittedName>
        <fullName evidence="1">Uncharacterized protein</fullName>
    </submittedName>
</protein>
<accession>A0A1R3I7W8</accession>
<name>A0A1R3I7W8_COCAP</name>
<sequence length="28" mass="3054">MAADEELKSTLGVIGSQFQNFKAVKVIE</sequence>
<keyword evidence="2" id="KW-1185">Reference proteome</keyword>
<dbReference type="EMBL" id="AWWV01010532">
    <property type="protein sequence ID" value="OMO78660.1"/>
    <property type="molecule type" value="Genomic_DNA"/>
</dbReference>
<dbReference type="Gramene" id="OMO78660">
    <property type="protein sequence ID" value="OMO78660"/>
    <property type="gene ID" value="CCACVL1_14211"/>
</dbReference>